<evidence type="ECO:0000313" key="2">
    <source>
        <dbReference type="Proteomes" id="UP000529637"/>
    </source>
</evidence>
<keyword evidence="2" id="KW-1185">Reference proteome</keyword>
<proteinExistence type="predicted"/>
<reference evidence="1 2" key="1">
    <citation type="submission" date="2020-06" db="EMBL/GenBank/DDBJ databases">
        <title>Schlegella sp. ID0723 isolated from air conditioner.</title>
        <authorList>
            <person name="Kim D.Y."/>
            <person name="Kim D.-U."/>
        </authorList>
    </citation>
    <scope>NUCLEOTIDE SEQUENCE [LARGE SCALE GENOMIC DNA]</scope>
    <source>
        <strain evidence="1 2">ID0723</strain>
    </source>
</reference>
<protein>
    <submittedName>
        <fullName evidence="1">Uncharacterized protein</fullName>
    </submittedName>
</protein>
<dbReference type="RefSeq" id="WP_176071526.1">
    <property type="nucleotide sequence ID" value="NZ_JABWMJ010000015.1"/>
</dbReference>
<dbReference type="Proteomes" id="UP000529637">
    <property type="component" value="Unassembled WGS sequence"/>
</dbReference>
<name>A0A7Y6NSS3_9BURK</name>
<organism evidence="1 2">
    <name type="scientific">Piscinibacter koreensis</name>
    <dbReference type="NCBI Taxonomy" id="2742824"/>
    <lineage>
        <taxon>Bacteria</taxon>
        <taxon>Pseudomonadati</taxon>
        <taxon>Pseudomonadota</taxon>
        <taxon>Betaproteobacteria</taxon>
        <taxon>Burkholderiales</taxon>
        <taxon>Sphaerotilaceae</taxon>
        <taxon>Piscinibacter</taxon>
    </lineage>
</organism>
<comment type="caution">
    <text evidence="1">The sequence shown here is derived from an EMBL/GenBank/DDBJ whole genome shotgun (WGS) entry which is preliminary data.</text>
</comment>
<sequence>MPIERATLVEAISASGGAVQPDDQVDGLLAKLRALEATGRYASLLKGISSANDKSNFLSLLLEATFAYQFESRGLSLDYEVKQGASEGSSIDFGLKLGDAGAAYFELRLLQQDQATATKIAQQLTDAGLYAVIKDGVDEQREILKLQSIVLSKVEDKHGKPTKFLKVDPGAFNVVAVCVSDLLLGMADLHDCILATYGDPEVPEECRRGIFGLFQDLKPVYPAEIQVAAKRFAHLKATIHAVLFLFKPNGSGILDYSLQQLLVWNRALTTEADAGALNDALCAAIAPFK</sequence>
<evidence type="ECO:0000313" key="1">
    <source>
        <dbReference type="EMBL" id="NUZ08665.1"/>
    </source>
</evidence>
<dbReference type="EMBL" id="JABWMJ010000015">
    <property type="protein sequence ID" value="NUZ08665.1"/>
    <property type="molecule type" value="Genomic_DNA"/>
</dbReference>
<gene>
    <name evidence="1" type="ORF">HQN59_23245</name>
</gene>
<accession>A0A7Y6NSS3</accession>
<dbReference type="AlphaFoldDB" id="A0A7Y6NSS3"/>